<feature type="compositionally biased region" description="Basic and acidic residues" evidence="1">
    <location>
        <begin position="383"/>
        <end position="399"/>
    </location>
</feature>
<feature type="compositionally biased region" description="Basic and acidic residues" evidence="1">
    <location>
        <begin position="465"/>
        <end position="484"/>
    </location>
</feature>
<feature type="compositionally biased region" description="Polar residues" evidence="1">
    <location>
        <begin position="370"/>
        <end position="382"/>
    </location>
</feature>
<evidence type="ECO:0000256" key="1">
    <source>
        <dbReference type="SAM" id="MobiDB-lite"/>
    </source>
</evidence>
<accession>A0A4Q1BMD2</accession>
<sequence length="502" mass="55752">MPPLSLSSGTLNLKFMQRAKPTPPVTPVSTSITARPAVSTKKESLDLGSLTPSGTGEEMKVTSVQLGIEQAAKWSLPRKKESGKKVGKKVELEGSYMDFIGPTDGRKAFGKLEKKETGEDDQDDQEGTEENEVTEVGQKREKVEEVVRVKLQPTKRRKEQTALEKRRFLRPGELTSEQDGEDDIPSTQNPTSSVPSITDRPMVSKTKVGNDKVPKFISSETVEKGEVLTSEHEESNVDAEQNTSIPFDAKDSEIGAEVRSVEKEGGNEVTVRLNNSEVKKKDLPTDVKVGIDNSSSSLEFKAQLDNGSAQKEDGRVRRKRDRKSKVITNNSTDILTEDVKPLKGDMVSETQKNGNENGSGRRRRKRKSDTLPSSNIDNNTIQHGEKAGENRKPSLKDESNDTNTPGESTKVGVIQGTKRKKELKMVIPQTLEEGEIVIKKKDQGQEKVNPDKALNEDGGILVKRGIKDDDLVSEKEEEIKNEQNKRKRRRKRSKKIDGKNEE</sequence>
<keyword evidence="3" id="KW-1185">Reference proteome</keyword>
<feature type="compositionally biased region" description="Basic and acidic residues" evidence="1">
    <location>
        <begin position="104"/>
        <end position="117"/>
    </location>
</feature>
<comment type="caution">
    <text evidence="2">The sequence shown here is derived from an EMBL/GenBank/DDBJ whole genome shotgun (WGS) entry which is preliminary data.</text>
</comment>
<dbReference type="EMBL" id="SDIL01000038">
    <property type="protein sequence ID" value="RXK38983.1"/>
    <property type="molecule type" value="Genomic_DNA"/>
</dbReference>
<evidence type="ECO:0000313" key="3">
    <source>
        <dbReference type="Proteomes" id="UP000289152"/>
    </source>
</evidence>
<feature type="compositionally biased region" description="Acidic residues" evidence="1">
    <location>
        <begin position="118"/>
        <end position="133"/>
    </location>
</feature>
<feature type="compositionally biased region" description="Basic and acidic residues" evidence="1">
    <location>
        <begin position="221"/>
        <end position="235"/>
    </location>
</feature>
<feature type="compositionally biased region" description="Basic and acidic residues" evidence="1">
    <location>
        <begin position="137"/>
        <end position="148"/>
    </location>
</feature>
<gene>
    <name evidence="2" type="ORF">M231_03713</name>
</gene>
<feature type="compositionally biased region" description="Basic residues" evidence="1">
    <location>
        <begin position="316"/>
        <end position="325"/>
    </location>
</feature>
<reference evidence="2 3" key="1">
    <citation type="submission" date="2016-06" db="EMBL/GenBank/DDBJ databases">
        <title>Evolution of pathogenesis and genome organization in the Tremellales.</title>
        <authorList>
            <person name="Cuomo C."/>
            <person name="Litvintseva A."/>
            <person name="Heitman J."/>
            <person name="Chen Y."/>
            <person name="Sun S."/>
            <person name="Springer D."/>
            <person name="Dromer F."/>
            <person name="Young S."/>
            <person name="Zeng Q."/>
            <person name="Chapman S."/>
            <person name="Gujja S."/>
            <person name="Saif S."/>
            <person name="Birren B."/>
        </authorList>
    </citation>
    <scope>NUCLEOTIDE SEQUENCE [LARGE SCALE GENOMIC DNA]</scope>
    <source>
        <strain evidence="2 3">ATCC 28783</strain>
    </source>
</reference>
<feature type="region of interest" description="Disordered" evidence="1">
    <location>
        <begin position="18"/>
        <end position="58"/>
    </location>
</feature>
<dbReference type="InParanoid" id="A0A4Q1BMD2"/>
<feature type="region of interest" description="Disordered" evidence="1">
    <location>
        <begin position="434"/>
        <end position="502"/>
    </location>
</feature>
<dbReference type="AlphaFoldDB" id="A0A4Q1BMD2"/>
<protein>
    <submittedName>
        <fullName evidence="2">Uncharacterized protein</fullName>
    </submittedName>
</protein>
<organism evidence="2 3">
    <name type="scientific">Tremella mesenterica</name>
    <name type="common">Jelly fungus</name>
    <dbReference type="NCBI Taxonomy" id="5217"/>
    <lineage>
        <taxon>Eukaryota</taxon>
        <taxon>Fungi</taxon>
        <taxon>Dikarya</taxon>
        <taxon>Basidiomycota</taxon>
        <taxon>Agaricomycotina</taxon>
        <taxon>Tremellomycetes</taxon>
        <taxon>Tremellales</taxon>
        <taxon>Tremellaceae</taxon>
        <taxon>Tremella</taxon>
    </lineage>
</organism>
<feature type="compositionally biased region" description="Basic and acidic residues" evidence="1">
    <location>
        <begin position="436"/>
        <end position="455"/>
    </location>
</feature>
<feature type="compositionally biased region" description="Basic residues" evidence="1">
    <location>
        <begin position="485"/>
        <end position="494"/>
    </location>
</feature>
<dbReference type="Proteomes" id="UP000289152">
    <property type="component" value="Unassembled WGS sequence"/>
</dbReference>
<feature type="compositionally biased region" description="Polar residues" evidence="1">
    <location>
        <begin position="185"/>
        <end position="196"/>
    </location>
</feature>
<evidence type="ECO:0000313" key="2">
    <source>
        <dbReference type="EMBL" id="RXK38983.1"/>
    </source>
</evidence>
<dbReference type="VEuPathDB" id="FungiDB:TREMEDRAFT_64949"/>
<name>A0A4Q1BMD2_TREME</name>
<feature type="region of interest" description="Disordered" evidence="1">
    <location>
        <begin position="94"/>
        <end position="422"/>
    </location>
</feature>
<proteinExistence type="predicted"/>